<dbReference type="GO" id="GO:0008930">
    <property type="term" value="F:methylthioadenosine nucleosidase activity"/>
    <property type="evidence" value="ECO:0007669"/>
    <property type="project" value="InterPro"/>
</dbReference>
<dbReference type="EMBL" id="CP000352">
    <property type="protein sequence ID" value="ABF10070.1"/>
    <property type="molecule type" value="Genomic_DNA"/>
</dbReference>
<dbReference type="KEGG" id="rme:Rmet_3198"/>
<evidence type="ECO:0000256" key="4">
    <source>
        <dbReference type="ARBA" id="ARBA00022801"/>
    </source>
</evidence>
<evidence type="ECO:0000313" key="8">
    <source>
        <dbReference type="Proteomes" id="UP000002429"/>
    </source>
</evidence>
<keyword evidence="4 7" id="KW-0378">Hydrolase</keyword>
<dbReference type="HOGENOM" id="CLU_031248_2_0_4"/>
<dbReference type="EC" id="3.2.2.9" evidence="2"/>
<comment type="pathway">
    <text evidence="1">Amino-acid biosynthesis; L-methionine biosynthesis via salvage pathway; S-methyl-5-thio-alpha-D-ribose 1-phosphate from S-methyl-5'-thioadenosine (hydrolase route): step 1/2.</text>
</comment>
<dbReference type="STRING" id="266264.Rmet_3198"/>
<dbReference type="Gene3D" id="3.40.50.1580">
    <property type="entry name" value="Nucleoside phosphorylase domain"/>
    <property type="match status" value="1"/>
</dbReference>
<protein>
    <recommendedName>
        <fullName evidence="2">adenosylhomocysteine nucleosidase</fullName>
        <ecNumber evidence="2">3.2.2.9</ecNumber>
    </recommendedName>
</protein>
<dbReference type="InterPro" id="IPR000845">
    <property type="entry name" value="Nucleoside_phosphorylase_d"/>
</dbReference>
<sequence>MHGARTFRPRRHTGMLALSSFPAFSALPAMTLGILAALHDEVDGLIAAMRHEDARATKRTIGMRDYYSGTLHGQPVVLVLARIGKVAAAATTVTLIREFGVNEIVFSGLAGGVGPEVRVGDIVVADRTVQHDLDARPLFPRHEVPLLARTEFPADPGLTGALRQAAEDFLRQDLATEVPDGVLARFGVRDPRLHVGMIASGDQFIGSPAAVSGLREQLPALQAVEMEGAALAQICYEYGVPYALLRTISDRADDTAHVDFSSFLRDVASHYSGAILRRFLDAKA</sequence>
<evidence type="ECO:0000256" key="5">
    <source>
        <dbReference type="ARBA" id="ARBA00023167"/>
    </source>
</evidence>
<dbReference type="PANTHER" id="PTHR46832">
    <property type="entry name" value="5'-METHYLTHIOADENOSINE/S-ADENOSYLHOMOCYSTEINE NUCLEOSIDASE"/>
    <property type="match status" value="1"/>
</dbReference>
<dbReference type="SUPFAM" id="SSF53167">
    <property type="entry name" value="Purine and uridine phosphorylases"/>
    <property type="match status" value="1"/>
</dbReference>
<reference evidence="8" key="1">
    <citation type="journal article" date="2010" name="PLoS ONE">
        <title>The complete genome sequence of Cupriavidus metallidurans strain CH34, a master survivalist in harsh and anthropogenic environments.</title>
        <authorList>
            <person name="Janssen P.J."/>
            <person name="Van Houdt R."/>
            <person name="Moors H."/>
            <person name="Monsieurs P."/>
            <person name="Morin N."/>
            <person name="Michaux A."/>
            <person name="Benotmane M.A."/>
            <person name="Leys N."/>
            <person name="Vallaeys T."/>
            <person name="Lapidus A."/>
            <person name="Monchy S."/>
            <person name="Medigue C."/>
            <person name="Taghavi S."/>
            <person name="McCorkle S."/>
            <person name="Dunn J."/>
            <person name="van der Lelie D."/>
            <person name="Mergeay M."/>
        </authorList>
    </citation>
    <scope>NUCLEOTIDE SEQUENCE [LARGE SCALE GENOMIC DNA]</scope>
    <source>
        <strain evidence="8">ATCC 43123 / DSM 2839 / NBRC 102507 / CH34</strain>
    </source>
</reference>
<evidence type="ECO:0000256" key="2">
    <source>
        <dbReference type="ARBA" id="ARBA00011974"/>
    </source>
</evidence>
<keyword evidence="3" id="KW-0028">Amino-acid biosynthesis</keyword>
<dbReference type="UniPathway" id="UPA00904">
    <property type="reaction ID" value="UER00871"/>
</dbReference>
<dbReference type="PANTHER" id="PTHR46832:SF1">
    <property type="entry name" value="5'-METHYLTHIOADENOSINE_S-ADENOSYLHOMOCYSTEINE NUCLEOSIDASE"/>
    <property type="match status" value="1"/>
</dbReference>
<dbReference type="CDD" id="cd09008">
    <property type="entry name" value="MTAN"/>
    <property type="match status" value="1"/>
</dbReference>
<evidence type="ECO:0000256" key="1">
    <source>
        <dbReference type="ARBA" id="ARBA00004945"/>
    </source>
</evidence>
<dbReference type="eggNOG" id="COG0775">
    <property type="taxonomic scope" value="Bacteria"/>
</dbReference>
<accession>Q1LIF6</accession>
<dbReference type="InterPro" id="IPR035994">
    <property type="entry name" value="Nucleoside_phosphorylase_sf"/>
</dbReference>
<dbReference type="GO" id="GO:0005829">
    <property type="term" value="C:cytosol"/>
    <property type="evidence" value="ECO:0007669"/>
    <property type="project" value="TreeGrafter"/>
</dbReference>
<gene>
    <name evidence="7" type="primary">mtnN</name>
    <name evidence="7" type="ordered locus">Rmet_3198</name>
</gene>
<feature type="domain" description="Nucleoside phosphorylase" evidence="6">
    <location>
        <begin position="32"/>
        <end position="280"/>
    </location>
</feature>
<proteinExistence type="predicted"/>
<dbReference type="GO" id="GO:0019509">
    <property type="term" value="P:L-methionine salvage from methylthioadenosine"/>
    <property type="evidence" value="ECO:0007669"/>
    <property type="project" value="UniProtKB-UniPathway"/>
</dbReference>
<evidence type="ECO:0000259" key="6">
    <source>
        <dbReference type="Pfam" id="PF01048"/>
    </source>
</evidence>
<dbReference type="GO" id="GO:0019284">
    <property type="term" value="P:L-methionine salvage from S-adenosylmethionine"/>
    <property type="evidence" value="ECO:0007669"/>
    <property type="project" value="TreeGrafter"/>
</dbReference>
<organism evidence="7 8">
    <name type="scientific">Cupriavidus metallidurans (strain ATCC 43123 / DSM 2839 / NBRC 102507 / CH34)</name>
    <name type="common">Ralstonia metallidurans</name>
    <dbReference type="NCBI Taxonomy" id="266264"/>
    <lineage>
        <taxon>Bacteria</taxon>
        <taxon>Pseudomonadati</taxon>
        <taxon>Pseudomonadota</taxon>
        <taxon>Betaproteobacteria</taxon>
        <taxon>Burkholderiales</taxon>
        <taxon>Burkholderiaceae</taxon>
        <taxon>Cupriavidus</taxon>
    </lineage>
</organism>
<keyword evidence="8" id="KW-1185">Reference proteome</keyword>
<evidence type="ECO:0000313" key="7">
    <source>
        <dbReference type="EMBL" id="ABF10070.1"/>
    </source>
</evidence>
<dbReference type="Proteomes" id="UP000002429">
    <property type="component" value="Chromosome"/>
</dbReference>
<dbReference type="AlphaFoldDB" id="Q1LIF6"/>
<keyword evidence="5" id="KW-0486">Methionine biosynthesis</keyword>
<dbReference type="Pfam" id="PF01048">
    <property type="entry name" value="PNP_UDP_1"/>
    <property type="match status" value="1"/>
</dbReference>
<name>Q1LIF6_CUPMC</name>
<dbReference type="GO" id="GO:0008782">
    <property type="term" value="F:adenosylhomocysteine nucleosidase activity"/>
    <property type="evidence" value="ECO:0007669"/>
    <property type="project" value="UniProtKB-EC"/>
</dbReference>
<dbReference type="NCBIfam" id="TIGR01704">
    <property type="entry name" value="MTA_SAH-Nsdase"/>
    <property type="match status" value="1"/>
</dbReference>
<keyword evidence="7" id="KW-0326">Glycosidase</keyword>
<dbReference type="NCBIfam" id="NF004079">
    <property type="entry name" value="PRK05584.1"/>
    <property type="match status" value="1"/>
</dbReference>
<dbReference type="GO" id="GO:0009164">
    <property type="term" value="P:nucleoside catabolic process"/>
    <property type="evidence" value="ECO:0007669"/>
    <property type="project" value="InterPro"/>
</dbReference>
<dbReference type="InterPro" id="IPR010049">
    <property type="entry name" value="MTA_SAH_Nsdase"/>
</dbReference>
<evidence type="ECO:0000256" key="3">
    <source>
        <dbReference type="ARBA" id="ARBA00022605"/>
    </source>
</evidence>